<evidence type="ECO:0000313" key="5">
    <source>
        <dbReference type="Proteomes" id="UP000321814"/>
    </source>
</evidence>
<dbReference type="RefSeq" id="WP_147904395.1">
    <property type="nucleotide sequence ID" value="NZ_BAAAGC010000010.1"/>
</dbReference>
<name>A0A5C8LZG1_9GAMM</name>
<comment type="similarity">
    <text evidence="1">Belongs to the ATP-dependent AMP-binding enzyme family.</text>
</comment>
<organism evidence="4 5">
    <name type="scientific">Rheinheimera tangshanensis</name>
    <dbReference type="NCBI Taxonomy" id="400153"/>
    <lineage>
        <taxon>Bacteria</taxon>
        <taxon>Pseudomonadati</taxon>
        <taxon>Pseudomonadota</taxon>
        <taxon>Gammaproteobacteria</taxon>
        <taxon>Chromatiales</taxon>
        <taxon>Chromatiaceae</taxon>
        <taxon>Rheinheimera</taxon>
    </lineage>
</organism>
<dbReference type="EMBL" id="VRLR01000006">
    <property type="protein sequence ID" value="TXK80490.1"/>
    <property type="molecule type" value="Genomic_DNA"/>
</dbReference>
<keyword evidence="2" id="KW-0436">Ligase</keyword>
<dbReference type="AlphaFoldDB" id="A0A5C8LZG1"/>
<evidence type="ECO:0000313" key="4">
    <source>
        <dbReference type="EMBL" id="TXK80490.1"/>
    </source>
</evidence>
<evidence type="ECO:0000259" key="3">
    <source>
        <dbReference type="Pfam" id="PF00501"/>
    </source>
</evidence>
<comment type="caution">
    <text evidence="4">The sequence shown here is derived from an EMBL/GenBank/DDBJ whole genome shotgun (WGS) entry which is preliminary data.</text>
</comment>
<dbReference type="GO" id="GO:0006631">
    <property type="term" value="P:fatty acid metabolic process"/>
    <property type="evidence" value="ECO:0007669"/>
    <property type="project" value="TreeGrafter"/>
</dbReference>
<dbReference type="PANTHER" id="PTHR43201:SF5">
    <property type="entry name" value="MEDIUM-CHAIN ACYL-COA LIGASE ACSF2, MITOCHONDRIAL"/>
    <property type="match status" value="1"/>
</dbReference>
<sequence>MSYFWNLDLTDAASVAFTDESGRHLSYADVNKEVDLFSALLPSNRSLVLLKVRNDIASVIAYLACLRNNHPLIMVDSDLNDGLLDKLYQTYQPNLIIEGLKIHVTHQRQLQLAPELAVMLSTSGSTGSPKLVRLSKENLQQNANSIVVYLGLTDNEVAITTMPLHYSFGLSILNSHLTAGAKIVLTSSSLISKEFWHLVQGESVTSLSGVPYIFQMLKKMRYERFNTSSVRYLTQAGGRLDNETLNYFYQQCSIKNQKLYVMYGQTEATARISYLPCERLADKLGSIGIPIPGGELTIRDIDNGLVTEPHVEGELFYKGPNVMLGYAESLSDLSFGDHNAGVLKTGDLGYQDNDGFFYITGRSKRFIKIYGLRVSLDAVDNILADNGLSAAATGIDDKLFIFIEGHRQDDFLQHVAALISATLKININSIAVHCVDLIPRMVNGKVNGKALSDLMG</sequence>
<dbReference type="OrthoDB" id="9803968at2"/>
<reference evidence="4 5" key="1">
    <citation type="submission" date="2019-08" db="EMBL/GenBank/DDBJ databases">
        <title>Draft genome analysis of Rheinheimera tangshanensis isolated from the roots of fresh rice plants (Oryza sativa).</title>
        <authorList>
            <person name="Yu Q."/>
            <person name="Qi Y."/>
            <person name="Zhang H."/>
            <person name="Pu J."/>
        </authorList>
    </citation>
    <scope>NUCLEOTIDE SEQUENCE [LARGE SCALE GENOMIC DNA]</scope>
    <source>
        <strain evidence="4 5">JA3-B52</strain>
    </source>
</reference>
<protein>
    <submittedName>
        <fullName evidence="4">AMP-binding protein</fullName>
    </submittedName>
</protein>
<gene>
    <name evidence="4" type="ORF">FU839_11040</name>
</gene>
<dbReference type="GO" id="GO:0031956">
    <property type="term" value="F:medium-chain fatty acid-CoA ligase activity"/>
    <property type="evidence" value="ECO:0007669"/>
    <property type="project" value="TreeGrafter"/>
</dbReference>
<proteinExistence type="inferred from homology"/>
<dbReference type="InterPro" id="IPR000873">
    <property type="entry name" value="AMP-dep_synth/lig_dom"/>
</dbReference>
<dbReference type="Proteomes" id="UP000321814">
    <property type="component" value="Unassembled WGS sequence"/>
</dbReference>
<evidence type="ECO:0000256" key="2">
    <source>
        <dbReference type="ARBA" id="ARBA00022598"/>
    </source>
</evidence>
<dbReference type="SUPFAM" id="SSF56801">
    <property type="entry name" value="Acetyl-CoA synthetase-like"/>
    <property type="match status" value="1"/>
</dbReference>
<keyword evidence="5" id="KW-1185">Reference proteome</keyword>
<dbReference type="Gene3D" id="3.40.50.12780">
    <property type="entry name" value="N-terminal domain of ligase-like"/>
    <property type="match status" value="1"/>
</dbReference>
<feature type="domain" description="AMP-dependent synthetase/ligase" evidence="3">
    <location>
        <begin position="115"/>
        <end position="326"/>
    </location>
</feature>
<dbReference type="InterPro" id="IPR042099">
    <property type="entry name" value="ANL_N_sf"/>
</dbReference>
<dbReference type="PANTHER" id="PTHR43201">
    <property type="entry name" value="ACYL-COA SYNTHETASE"/>
    <property type="match status" value="1"/>
</dbReference>
<dbReference type="Pfam" id="PF00501">
    <property type="entry name" value="AMP-binding"/>
    <property type="match status" value="1"/>
</dbReference>
<evidence type="ECO:0000256" key="1">
    <source>
        <dbReference type="ARBA" id="ARBA00006432"/>
    </source>
</evidence>
<accession>A0A5C8LZG1</accession>